<keyword evidence="8" id="KW-1185">Reference proteome</keyword>
<dbReference type="InterPro" id="IPR010851">
    <property type="entry name" value="DEFL"/>
</dbReference>
<gene>
    <name evidence="7" type="ORF">ARALYDRAFT_917516</name>
</gene>
<dbReference type="HOGENOM" id="CLU_195514_0_0_1"/>
<dbReference type="AlphaFoldDB" id="D7MSS0"/>
<accession>D7MSS0</accession>
<dbReference type="GO" id="GO:0050832">
    <property type="term" value="P:defense response to fungus"/>
    <property type="evidence" value="ECO:0007669"/>
    <property type="project" value="UniProtKB-KW"/>
</dbReference>
<protein>
    <submittedName>
        <fullName evidence="7">Uncharacterized protein</fullName>
    </submittedName>
</protein>
<evidence type="ECO:0000313" key="8">
    <source>
        <dbReference type="Proteomes" id="UP000008694"/>
    </source>
</evidence>
<keyword evidence="6" id="KW-0732">Signal</keyword>
<dbReference type="Gramene" id="scaffold_800916.1">
    <property type="protein sequence ID" value="scaffold_800916.1"/>
    <property type="gene ID" value="scaffold_800916.1"/>
</dbReference>
<feature type="signal peptide" evidence="6">
    <location>
        <begin position="1"/>
        <end position="24"/>
    </location>
</feature>
<reference evidence="8" key="1">
    <citation type="journal article" date="2011" name="Nat. Genet.">
        <title>The Arabidopsis lyrata genome sequence and the basis of rapid genome size change.</title>
        <authorList>
            <person name="Hu T.T."/>
            <person name="Pattyn P."/>
            <person name="Bakker E.G."/>
            <person name="Cao J."/>
            <person name="Cheng J.-F."/>
            <person name="Clark R.M."/>
            <person name="Fahlgren N."/>
            <person name="Fawcett J.A."/>
            <person name="Grimwood J."/>
            <person name="Gundlach H."/>
            <person name="Haberer G."/>
            <person name="Hollister J.D."/>
            <person name="Ossowski S."/>
            <person name="Ottilar R.P."/>
            <person name="Salamov A.A."/>
            <person name="Schneeberger K."/>
            <person name="Spannagl M."/>
            <person name="Wang X."/>
            <person name="Yang L."/>
            <person name="Nasrallah M.E."/>
            <person name="Bergelson J."/>
            <person name="Carrington J.C."/>
            <person name="Gaut B.S."/>
            <person name="Schmutz J."/>
            <person name="Mayer K.F.X."/>
            <person name="Van de Peer Y."/>
            <person name="Grigoriev I.V."/>
            <person name="Nordborg M."/>
            <person name="Weigel D."/>
            <person name="Guo Y.-L."/>
        </authorList>
    </citation>
    <scope>NUCLEOTIDE SEQUENCE [LARGE SCALE GENOMIC DNA]</scope>
    <source>
        <strain evidence="8">cv. MN47</strain>
    </source>
</reference>
<evidence type="ECO:0000256" key="2">
    <source>
        <dbReference type="ARBA" id="ARBA00022529"/>
    </source>
</evidence>
<evidence type="ECO:0000256" key="3">
    <source>
        <dbReference type="ARBA" id="ARBA00022577"/>
    </source>
</evidence>
<keyword evidence="4" id="KW-0611">Plant defense</keyword>
<keyword evidence="3" id="KW-0295">Fungicide</keyword>
<sequence length="83" mass="9619">MMSKIKCFVLLIVVCFLLINNVQATREIKVRRDFCGSYTHIPFTPCTRREDCFEKCGGKPPYKNALCMPEHGKDRLCCCRNID</sequence>
<dbReference type="Proteomes" id="UP000008694">
    <property type="component" value="Unassembled WGS sequence"/>
</dbReference>
<evidence type="ECO:0000256" key="1">
    <source>
        <dbReference type="ARBA" id="ARBA00006722"/>
    </source>
</evidence>
<keyword evidence="5" id="KW-1015">Disulfide bond</keyword>
<keyword evidence="2" id="KW-0929">Antimicrobial</keyword>
<evidence type="ECO:0000256" key="5">
    <source>
        <dbReference type="ARBA" id="ARBA00023157"/>
    </source>
</evidence>
<evidence type="ECO:0000256" key="4">
    <source>
        <dbReference type="ARBA" id="ARBA00022821"/>
    </source>
</evidence>
<dbReference type="Pfam" id="PF25052">
    <property type="entry name" value="AtDEF-like"/>
    <property type="match status" value="1"/>
</dbReference>
<evidence type="ECO:0000313" key="7">
    <source>
        <dbReference type="EMBL" id="EFH40042.1"/>
    </source>
</evidence>
<dbReference type="EMBL" id="GL348720">
    <property type="protein sequence ID" value="EFH40042.1"/>
    <property type="molecule type" value="Genomic_DNA"/>
</dbReference>
<feature type="chain" id="PRO_5003103586" evidence="6">
    <location>
        <begin position="25"/>
        <end position="83"/>
    </location>
</feature>
<evidence type="ECO:0000256" key="6">
    <source>
        <dbReference type="SAM" id="SignalP"/>
    </source>
</evidence>
<name>D7MSS0_ARALL</name>
<organism evidence="8">
    <name type="scientific">Arabidopsis lyrata subsp. lyrata</name>
    <name type="common">Lyre-leaved rock-cress</name>
    <dbReference type="NCBI Taxonomy" id="81972"/>
    <lineage>
        <taxon>Eukaryota</taxon>
        <taxon>Viridiplantae</taxon>
        <taxon>Streptophyta</taxon>
        <taxon>Embryophyta</taxon>
        <taxon>Tracheophyta</taxon>
        <taxon>Spermatophyta</taxon>
        <taxon>Magnoliopsida</taxon>
        <taxon>eudicotyledons</taxon>
        <taxon>Gunneridae</taxon>
        <taxon>Pentapetalae</taxon>
        <taxon>rosids</taxon>
        <taxon>malvids</taxon>
        <taxon>Brassicales</taxon>
        <taxon>Brassicaceae</taxon>
        <taxon>Camelineae</taxon>
        <taxon>Arabidopsis</taxon>
    </lineage>
</organism>
<proteinExistence type="inferred from homology"/>
<comment type="similarity">
    <text evidence="1">Belongs to the DEFL family.</text>
</comment>
<dbReference type="GO" id="GO:0031640">
    <property type="term" value="P:killing of cells of another organism"/>
    <property type="evidence" value="ECO:0007669"/>
    <property type="project" value="UniProtKB-KW"/>
</dbReference>